<dbReference type="AlphaFoldDB" id="A0A9Q8USA6"/>
<feature type="compositionally biased region" description="Low complexity" evidence="5">
    <location>
        <begin position="50"/>
        <end position="64"/>
    </location>
</feature>
<evidence type="ECO:0000313" key="7">
    <source>
        <dbReference type="EMBL" id="UJO20576.1"/>
    </source>
</evidence>
<comment type="subcellular location">
    <subcellularLocation>
        <location evidence="1">Nucleus</location>
    </subcellularLocation>
</comment>
<dbReference type="PRINTS" id="PR00302">
    <property type="entry name" value="LUPUSLA"/>
</dbReference>
<feature type="compositionally biased region" description="Low complexity" evidence="5">
    <location>
        <begin position="14"/>
        <end position="34"/>
    </location>
</feature>
<feature type="compositionally biased region" description="Polar residues" evidence="5">
    <location>
        <begin position="1"/>
        <end position="13"/>
    </location>
</feature>
<dbReference type="InterPro" id="IPR036390">
    <property type="entry name" value="WH_DNA-bd_sf"/>
</dbReference>
<dbReference type="EMBL" id="CP090170">
    <property type="protein sequence ID" value="UJO20576.1"/>
    <property type="molecule type" value="Genomic_DNA"/>
</dbReference>
<dbReference type="GeneID" id="71991410"/>
<keyword evidence="2 4" id="KW-0694">RNA-binding</keyword>
<dbReference type="SUPFAM" id="SSF46785">
    <property type="entry name" value="Winged helix' DNA-binding domain"/>
    <property type="match status" value="1"/>
</dbReference>
<evidence type="ECO:0000313" key="8">
    <source>
        <dbReference type="Proteomes" id="UP000756132"/>
    </source>
</evidence>
<dbReference type="GO" id="GO:0006396">
    <property type="term" value="P:RNA processing"/>
    <property type="evidence" value="ECO:0007669"/>
    <property type="project" value="InterPro"/>
</dbReference>
<name>A0A9Q8USA6_PASFU</name>
<dbReference type="GO" id="GO:0003729">
    <property type="term" value="F:mRNA binding"/>
    <property type="evidence" value="ECO:0007669"/>
    <property type="project" value="TreeGrafter"/>
</dbReference>
<reference evidence="7" key="1">
    <citation type="submission" date="2021-12" db="EMBL/GenBank/DDBJ databases">
        <authorList>
            <person name="Zaccaron A."/>
            <person name="Stergiopoulos I."/>
        </authorList>
    </citation>
    <scope>NUCLEOTIDE SEQUENCE</scope>
    <source>
        <strain evidence="7">Race5_Kim</strain>
    </source>
</reference>
<evidence type="ECO:0000259" key="6">
    <source>
        <dbReference type="PROSITE" id="PS50961"/>
    </source>
</evidence>
<reference evidence="7" key="2">
    <citation type="journal article" date="2022" name="Microb. Genom.">
        <title>A chromosome-scale genome assembly of the tomato pathogen Cladosporium fulvum reveals a compartmentalized genome architecture and the presence of a dispensable chromosome.</title>
        <authorList>
            <person name="Zaccaron A.Z."/>
            <person name="Chen L.H."/>
            <person name="Samaras A."/>
            <person name="Stergiopoulos I."/>
        </authorList>
    </citation>
    <scope>NUCLEOTIDE SEQUENCE</scope>
    <source>
        <strain evidence="7">Race5_Kim</strain>
    </source>
</reference>
<dbReference type="InterPro" id="IPR045180">
    <property type="entry name" value="La_dom_prot"/>
</dbReference>
<dbReference type="PROSITE" id="PS50961">
    <property type="entry name" value="HTH_LA"/>
    <property type="match status" value="1"/>
</dbReference>
<protein>
    <recommendedName>
        <fullName evidence="6">HTH La-type RNA-binding domain-containing protein</fullName>
    </recommendedName>
</protein>
<dbReference type="OrthoDB" id="435402at2759"/>
<dbReference type="GO" id="GO:0033167">
    <property type="term" value="C:ARC complex"/>
    <property type="evidence" value="ECO:0007669"/>
    <property type="project" value="InterPro"/>
</dbReference>
<feature type="region of interest" description="Disordered" evidence="5">
    <location>
        <begin position="595"/>
        <end position="630"/>
    </location>
</feature>
<dbReference type="Pfam" id="PF09692">
    <property type="entry name" value="Arb1"/>
    <property type="match status" value="1"/>
</dbReference>
<feature type="domain" description="HTH La-type RNA-binding" evidence="6">
    <location>
        <begin position="83"/>
        <end position="173"/>
    </location>
</feature>
<dbReference type="InterPro" id="IPR006630">
    <property type="entry name" value="La_HTH"/>
</dbReference>
<feature type="compositionally biased region" description="Polar residues" evidence="5">
    <location>
        <begin position="35"/>
        <end position="49"/>
    </location>
</feature>
<dbReference type="KEGG" id="ffu:CLAFUR5_11532"/>
<dbReference type="Gene3D" id="1.10.10.10">
    <property type="entry name" value="Winged helix-like DNA-binding domain superfamily/Winged helix DNA-binding domain"/>
    <property type="match status" value="1"/>
</dbReference>
<keyword evidence="8" id="KW-1185">Reference proteome</keyword>
<dbReference type="InterPro" id="IPR018606">
    <property type="entry name" value="Arb1"/>
</dbReference>
<dbReference type="SMART" id="SM00715">
    <property type="entry name" value="LA"/>
    <property type="match status" value="1"/>
</dbReference>
<evidence type="ECO:0000256" key="3">
    <source>
        <dbReference type="ARBA" id="ARBA00023242"/>
    </source>
</evidence>
<evidence type="ECO:0000256" key="4">
    <source>
        <dbReference type="PROSITE-ProRule" id="PRU00332"/>
    </source>
</evidence>
<feature type="region of interest" description="Disordered" evidence="5">
    <location>
        <begin position="1"/>
        <end position="74"/>
    </location>
</feature>
<evidence type="ECO:0000256" key="1">
    <source>
        <dbReference type="ARBA" id="ARBA00004123"/>
    </source>
</evidence>
<dbReference type="PANTHER" id="PTHR22792">
    <property type="entry name" value="LUPUS LA PROTEIN-RELATED"/>
    <property type="match status" value="1"/>
</dbReference>
<dbReference type="Proteomes" id="UP000756132">
    <property type="component" value="Chromosome 8"/>
</dbReference>
<dbReference type="GO" id="GO:0031047">
    <property type="term" value="P:regulatory ncRNA-mediated gene silencing"/>
    <property type="evidence" value="ECO:0007669"/>
    <property type="project" value="InterPro"/>
</dbReference>
<dbReference type="InterPro" id="IPR002344">
    <property type="entry name" value="Lupus_La"/>
</dbReference>
<evidence type="ECO:0000256" key="5">
    <source>
        <dbReference type="SAM" id="MobiDB-lite"/>
    </source>
</evidence>
<gene>
    <name evidence="7" type="ORF">CLAFUR5_11532</name>
</gene>
<proteinExistence type="predicted"/>
<evidence type="ECO:0000256" key="2">
    <source>
        <dbReference type="ARBA" id="ARBA00022884"/>
    </source>
</evidence>
<dbReference type="PANTHER" id="PTHR22792:SF140">
    <property type="entry name" value="ACHILLES, ISOFORM A"/>
    <property type="match status" value="1"/>
</dbReference>
<dbReference type="RefSeq" id="XP_047764942.1">
    <property type="nucleotide sequence ID" value="XM_047910680.1"/>
</dbReference>
<dbReference type="InterPro" id="IPR036388">
    <property type="entry name" value="WH-like_DNA-bd_sf"/>
</dbReference>
<organism evidence="7 8">
    <name type="scientific">Passalora fulva</name>
    <name type="common">Tomato leaf mold</name>
    <name type="synonym">Cladosporium fulvum</name>
    <dbReference type="NCBI Taxonomy" id="5499"/>
    <lineage>
        <taxon>Eukaryota</taxon>
        <taxon>Fungi</taxon>
        <taxon>Dikarya</taxon>
        <taxon>Ascomycota</taxon>
        <taxon>Pezizomycotina</taxon>
        <taxon>Dothideomycetes</taxon>
        <taxon>Dothideomycetidae</taxon>
        <taxon>Mycosphaerellales</taxon>
        <taxon>Mycosphaerellaceae</taxon>
        <taxon>Fulvia</taxon>
    </lineage>
</organism>
<sequence length="630" mass="70751">MTNDTADTMPSPASLTDTTDLAPPTPAPEAASETVSENTNPAENDSNPAQTNGTSNNGTPTNQTVPEPANNVPNWTIESEPLAIQPHEQRDEIIRQVEFYFSDENLPHDAHLLSKAGEYGDGWVSLSTIMGFRKMKQYKPAARVKAALSLPNDTFVVWKNKLIRRKQPLQKSVVVVPKVNPSLERNAQMVEKPWMTKAMFKPTGFEKDFVEGPITPADHETERRLFDPEEAFTERIQHAVTRYTSKRKMHQNTAKIFGSFIMFGGFAGGQAMFTGGLSKTDLEDYDKDQIEAMKARYAVSEAVLDGIYEDQEGGATWVVDFEAVAKSYLSIEFMAAYNWKDQKAVDETTNIMVNFYNYLIYHDVCPEYEERVMKARDICVLAGEELIKLAEVDNLLPGQFNIACSTLYDGYYKEMRPVDPNAEWLHPDDFKGISVADATKILSAAIMAWGTSEQVAAYATATQQGKLLEITSEDEIGLEIVSVEMSSGEGKELYDRLKNTTARPLGKLHCVQWEMPGAGPKDLPAHVTKQQKAKIGSQHQLLVDEATLCFCYPGLKIEALVKTLSNGIEFVDHYKHAYPSFYTWTLNDRIRDWKEPGPPKAWMQRQNAKKGVKGKEMVRREDEEEQNTPD</sequence>
<keyword evidence="3" id="KW-0539">Nucleus</keyword>
<dbReference type="Pfam" id="PF05383">
    <property type="entry name" value="La"/>
    <property type="match status" value="1"/>
</dbReference>
<accession>A0A9Q8USA6</accession>